<sequence>MNGHDRQHDQPGGGFEGFFARAAKAAGLVSQTELAGLLGVHRSAVTQAKRKDAVPKAWVLAVSRRTGADPDWLEFGRQRRGTVGMAGGYQGAAGRDAAISDAARGESGVFAAVPKVRARLSAGGGSFEAGGEVEQFYPFRQDWLRAKGRPSGMVLMDVVGNSMEPEIRHGDMVLIDQGQTAVVAHGVYAVGLEDTVLVKRVEKRPGQLVLLSDNRDYAPIVLAGDELDALRVIGRVLWVGREL</sequence>
<dbReference type="Gene3D" id="1.10.260.40">
    <property type="entry name" value="lambda repressor-like DNA-binding domains"/>
    <property type="match status" value="1"/>
</dbReference>
<dbReference type="InterPro" id="IPR010982">
    <property type="entry name" value="Lambda_DNA-bd_dom_sf"/>
</dbReference>
<feature type="domain" description="Peptidase S24/S26A/S26B/S26C" evidence="4">
    <location>
        <begin position="119"/>
        <end position="236"/>
    </location>
</feature>
<name>A0A7C9N2X9_9BACT</name>
<dbReference type="InterPro" id="IPR015927">
    <property type="entry name" value="Peptidase_S24_S26A/B/C"/>
</dbReference>
<comment type="caution">
    <text evidence="6">The sequence shown here is derived from an EMBL/GenBank/DDBJ whole genome shotgun (WGS) entry which is preliminary data.</text>
</comment>
<dbReference type="RefSeq" id="WP_160961856.1">
    <property type="nucleotide sequence ID" value="NZ_WVUD01000025.1"/>
</dbReference>
<dbReference type="InterPro" id="IPR010744">
    <property type="entry name" value="Phage_CI_N"/>
</dbReference>
<dbReference type="InterPro" id="IPR036286">
    <property type="entry name" value="LexA/Signal_pep-like_sf"/>
</dbReference>
<evidence type="ECO:0000313" key="7">
    <source>
        <dbReference type="Proteomes" id="UP000482487"/>
    </source>
</evidence>
<dbReference type="Pfam" id="PF07022">
    <property type="entry name" value="Phage_CI_repr"/>
    <property type="match status" value="1"/>
</dbReference>
<proteinExistence type="predicted"/>
<reference evidence="6 7" key="1">
    <citation type="submission" date="2020-01" db="EMBL/GenBank/DDBJ databases">
        <title>Genome sequence of Desulfovibrio aerotolerans DSM 16695(T).</title>
        <authorList>
            <person name="Karnachuk O."/>
            <person name="Avakyan M."/>
            <person name="Mardanov A."/>
            <person name="Kadnikov V."/>
            <person name="Ravin N."/>
        </authorList>
    </citation>
    <scope>NUCLEOTIDE SEQUENCE [LARGE SCALE GENOMIC DNA]</scope>
    <source>
        <strain evidence="6 7">DSM 16695</strain>
    </source>
</reference>
<evidence type="ECO:0000256" key="3">
    <source>
        <dbReference type="ARBA" id="ARBA00023163"/>
    </source>
</evidence>
<keyword evidence="3" id="KW-0804">Transcription</keyword>
<evidence type="ECO:0000259" key="5">
    <source>
        <dbReference type="Pfam" id="PF07022"/>
    </source>
</evidence>
<feature type="domain" description="Bacteriophage CI repressor N-terminal" evidence="5">
    <location>
        <begin position="20"/>
        <end position="77"/>
    </location>
</feature>
<dbReference type="InterPro" id="IPR001387">
    <property type="entry name" value="Cro/C1-type_HTH"/>
</dbReference>
<keyword evidence="1" id="KW-0805">Transcription regulation</keyword>
<dbReference type="InterPro" id="IPR039418">
    <property type="entry name" value="LexA-like"/>
</dbReference>
<dbReference type="CDD" id="cd00093">
    <property type="entry name" value="HTH_XRE"/>
    <property type="match status" value="1"/>
</dbReference>
<accession>A0A7C9N2X9</accession>
<gene>
    <name evidence="6" type="ORF">GTA51_13440</name>
</gene>
<dbReference type="Gene3D" id="2.10.109.10">
    <property type="entry name" value="Umud Fragment, subunit A"/>
    <property type="match status" value="1"/>
</dbReference>
<keyword evidence="2" id="KW-0238">DNA-binding</keyword>
<protein>
    <submittedName>
        <fullName evidence="6">Transcriptional regulator</fullName>
    </submittedName>
</protein>
<dbReference type="EMBL" id="WVUD01000025">
    <property type="protein sequence ID" value="MYL84131.1"/>
    <property type="molecule type" value="Genomic_DNA"/>
</dbReference>
<dbReference type="OrthoDB" id="5363392at2"/>
<dbReference type="GO" id="GO:0003677">
    <property type="term" value="F:DNA binding"/>
    <property type="evidence" value="ECO:0007669"/>
    <property type="project" value="UniProtKB-KW"/>
</dbReference>
<dbReference type="SUPFAM" id="SSF51306">
    <property type="entry name" value="LexA/Signal peptidase"/>
    <property type="match status" value="1"/>
</dbReference>
<organism evidence="6 7">
    <name type="scientific">Solidesulfovibrio aerotolerans</name>
    <dbReference type="NCBI Taxonomy" id="295255"/>
    <lineage>
        <taxon>Bacteria</taxon>
        <taxon>Pseudomonadati</taxon>
        <taxon>Thermodesulfobacteriota</taxon>
        <taxon>Desulfovibrionia</taxon>
        <taxon>Desulfovibrionales</taxon>
        <taxon>Desulfovibrionaceae</taxon>
        <taxon>Solidesulfovibrio</taxon>
    </lineage>
</organism>
<evidence type="ECO:0000259" key="4">
    <source>
        <dbReference type="Pfam" id="PF00717"/>
    </source>
</evidence>
<dbReference type="AlphaFoldDB" id="A0A7C9N2X9"/>
<evidence type="ECO:0000256" key="1">
    <source>
        <dbReference type="ARBA" id="ARBA00023015"/>
    </source>
</evidence>
<dbReference type="CDD" id="cd06529">
    <property type="entry name" value="S24_LexA-like"/>
    <property type="match status" value="1"/>
</dbReference>
<keyword evidence="7" id="KW-1185">Reference proteome</keyword>
<evidence type="ECO:0000256" key="2">
    <source>
        <dbReference type="ARBA" id="ARBA00023125"/>
    </source>
</evidence>
<dbReference type="GO" id="GO:0045892">
    <property type="term" value="P:negative regulation of DNA-templated transcription"/>
    <property type="evidence" value="ECO:0007669"/>
    <property type="project" value="InterPro"/>
</dbReference>
<dbReference type="PANTHER" id="PTHR40661:SF3">
    <property type="entry name" value="FELS-1 PROPHAGE TRANSCRIPTIONAL REGULATOR"/>
    <property type="match status" value="1"/>
</dbReference>
<dbReference type="Proteomes" id="UP000482487">
    <property type="component" value="Unassembled WGS sequence"/>
</dbReference>
<dbReference type="PANTHER" id="PTHR40661">
    <property type="match status" value="1"/>
</dbReference>
<dbReference type="Pfam" id="PF00717">
    <property type="entry name" value="Peptidase_S24"/>
    <property type="match status" value="1"/>
</dbReference>
<evidence type="ECO:0000313" key="6">
    <source>
        <dbReference type="EMBL" id="MYL84131.1"/>
    </source>
</evidence>